<protein>
    <submittedName>
        <fullName evidence="3">Uncharacterized protein</fullName>
    </submittedName>
</protein>
<evidence type="ECO:0000256" key="1">
    <source>
        <dbReference type="SAM" id="MobiDB-lite"/>
    </source>
</evidence>
<feature type="compositionally biased region" description="Gly residues" evidence="1">
    <location>
        <begin position="337"/>
        <end position="346"/>
    </location>
</feature>
<evidence type="ECO:0000256" key="2">
    <source>
        <dbReference type="SAM" id="Phobius"/>
    </source>
</evidence>
<evidence type="ECO:0000313" key="4">
    <source>
        <dbReference type="Proteomes" id="UP001499978"/>
    </source>
</evidence>
<dbReference type="EMBL" id="BAAARY010000007">
    <property type="protein sequence ID" value="GAA2522423.1"/>
    <property type="molecule type" value="Genomic_DNA"/>
</dbReference>
<organism evidence="3 4">
    <name type="scientific">Pilimelia columellifera subsp. columellifera</name>
    <dbReference type="NCBI Taxonomy" id="706583"/>
    <lineage>
        <taxon>Bacteria</taxon>
        <taxon>Bacillati</taxon>
        <taxon>Actinomycetota</taxon>
        <taxon>Actinomycetes</taxon>
        <taxon>Micromonosporales</taxon>
        <taxon>Micromonosporaceae</taxon>
        <taxon>Pilimelia</taxon>
    </lineage>
</organism>
<feature type="compositionally biased region" description="Low complexity" evidence="1">
    <location>
        <begin position="308"/>
        <end position="328"/>
    </location>
</feature>
<feature type="compositionally biased region" description="Basic and acidic residues" evidence="1">
    <location>
        <begin position="443"/>
        <end position="453"/>
    </location>
</feature>
<dbReference type="Proteomes" id="UP001499978">
    <property type="component" value="Unassembled WGS sequence"/>
</dbReference>
<accession>A0ABP6ASK2</accession>
<keyword evidence="2" id="KW-1133">Transmembrane helix</keyword>
<feature type="compositionally biased region" description="Low complexity" evidence="1">
    <location>
        <begin position="271"/>
        <end position="293"/>
    </location>
</feature>
<feature type="region of interest" description="Disordered" evidence="1">
    <location>
        <begin position="443"/>
        <end position="462"/>
    </location>
</feature>
<keyword evidence="2" id="KW-0812">Transmembrane</keyword>
<feature type="transmembrane region" description="Helical" evidence="2">
    <location>
        <begin position="12"/>
        <end position="34"/>
    </location>
</feature>
<name>A0ABP6ASK2_9ACTN</name>
<keyword evidence="4" id="KW-1185">Reference proteome</keyword>
<gene>
    <name evidence="3" type="ORF">GCM10010201_20580</name>
</gene>
<evidence type="ECO:0000313" key="3">
    <source>
        <dbReference type="EMBL" id="GAA2522423.1"/>
    </source>
</evidence>
<dbReference type="RefSeq" id="WP_344171641.1">
    <property type="nucleotide sequence ID" value="NZ_BAAARY010000007.1"/>
</dbReference>
<proteinExistence type="predicted"/>
<keyword evidence="2" id="KW-0472">Membrane</keyword>
<reference evidence="4" key="1">
    <citation type="journal article" date="2019" name="Int. J. Syst. Evol. Microbiol.">
        <title>The Global Catalogue of Microorganisms (GCM) 10K type strain sequencing project: providing services to taxonomists for standard genome sequencing and annotation.</title>
        <authorList>
            <consortium name="The Broad Institute Genomics Platform"/>
            <consortium name="The Broad Institute Genome Sequencing Center for Infectious Disease"/>
            <person name="Wu L."/>
            <person name="Ma J."/>
        </authorList>
    </citation>
    <scope>NUCLEOTIDE SEQUENCE [LARGE SCALE GENOMIC DNA]</scope>
    <source>
        <strain evidence="4">JCM 3367</strain>
    </source>
</reference>
<feature type="compositionally biased region" description="Low complexity" evidence="1">
    <location>
        <begin position="200"/>
        <end position="264"/>
    </location>
</feature>
<comment type="caution">
    <text evidence="3">The sequence shown here is derived from an EMBL/GenBank/DDBJ whole genome shotgun (WGS) entry which is preliminary data.</text>
</comment>
<feature type="region of interest" description="Disordered" evidence="1">
    <location>
        <begin position="199"/>
        <end position="355"/>
    </location>
</feature>
<sequence length="462" mass="45913">MPQKARRQQHGTWGAVWLMLAFGAVSLLAIVTMAPPQEAPERLSHVASAPLLSNDGGSALFNVSAMTPDQQVTNCIAVTYGGAAGASEVRFAVGGFVDAAVPDGESLADHLHIAVELGDADTAGDFGDCAGFSGAEIYPGTMTVTELNSALGEPTGWVPGPDESRVFRITMTFDPTPDVEDNLLQGAALDQTTLVWGIETAPTPSPSTSSSAAPTSAAPSAAPSSAAPSSAAPTSAAPSSAAPTITAPTTVAPTTTAPTTVAPTTRPPTTTPATTEPAPSPAGPSSAPLAPTTGAPEVTVGPTERADSSPTASTSASGAAPSGSASPTAPGPAPVTGDGGSDGDGGSKSAIGRAGDAVRSASKDVAAWFGRAGASVGQLLGDMEDVLPVGGSAAGFSMIPLGAMLLFLLTQDRLDRRDPKLSLAPVSREPFLNFVNPGLDSAERSDEAVDRRGRAIGRGGAE</sequence>
<feature type="transmembrane region" description="Helical" evidence="2">
    <location>
        <begin position="386"/>
        <end position="409"/>
    </location>
</feature>